<reference evidence="3" key="1">
    <citation type="journal article" date="2019" name="Int. J. Syst. Evol. Microbiol.">
        <title>The Global Catalogue of Microorganisms (GCM) 10K type strain sequencing project: providing services to taxonomists for standard genome sequencing and annotation.</title>
        <authorList>
            <consortium name="The Broad Institute Genomics Platform"/>
            <consortium name="The Broad Institute Genome Sequencing Center for Infectious Disease"/>
            <person name="Wu L."/>
            <person name="Ma J."/>
        </authorList>
    </citation>
    <scope>NUCLEOTIDE SEQUENCE [LARGE SCALE GENOMIC DNA]</scope>
    <source>
        <strain evidence="3">CGMCC 1.6964</strain>
    </source>
</reference>
<evidence type="ECO:0000256" key="1">
    <source>
        <dbReference type="SAM" id="Phobius"/>
    </source>
</evidence>
<evidence type="ECO:0008006" key="4">
    <source>
        <dbReference type="Google" id="ProtNLM"/>
    </source>
</evidence>
<keyword evidence="1" id="KW-0472">Membrane</keyword>
<organism evidence="2 3">
    <name type="scientific">Saccharibacillus kuerlensis</name>
    <dbReference type="NCBI Taxonomy" id="459527"/>
    <lineage>
        <taxon>Bacteria</taxon>
        <taxon>Bacillati</taxon>
        <taxon>Bacillota</taxon>
        <taxon>Bacilli</taxon>
        <taxon>Bacillales</taxon>
        <taxon>Paenibacillaceae</taxon>
        <taxon>Saccharibacillus</taxon>
    </lineage>
</organism>
<dbReference type="PANTHER" id="PTHR36832:SF2">
    <property type="entry name" value="INTEGRAL MEMBRANE PROTEIN"/>
    <property type="match status" value="1"/>
</dbReference>
<feature type="transmembrane region" description="Helical" evidence="1">
    <location>
        <begin position="193"/>
        <end position="219"/>
    </location>
</feature>
<gene>
    <name evidence="2" type="ORF">GCM10010969_16470</name>
</gene>
<keyword evidence="1" id="KW-0812">Transmembrane</keyword>
<proteinExistence type="predicted"/>
<name>A0ABQ2KZJ8_9BACL</name>
<feature type="transmembrane region" description="Helical" evidence="1">
    <location>
        <begin position="153"/>
        <end position="181"/>
    </location>
</feature>
<dbReference type="EMBL" id="BMLN01000004">
    <property type="protein sequence ID" value="GGN97985.1"/>
    <property type="molecule type" value="Genomic_DNA"/>
</dbReference>
<keyword evidence="1" id="KW-1133">Transmembrane helix</keyword>
<evidence type="ECO:0000313" key="2">
    <source>
        <dbReference type="EMBL" id="GGN97985.1"/>
    </source>
</evidence>
<accession>A0ABQ2KZJ8</accession>
<dbReference type="RefSeq" id="WP_018977178.1">
    <property type="nucleotide sequence ID" value="NZ_BMLN01000004.1"/>
</dbReference>
<feature type="transmembrane region" description="Helical" evidence="1">
    <location>
        <begin position="35"/>
        <end position="55"/>
    </location>
</feature>
<feature type="transmembrane region" description="Helical" evidence="1">
    <location>
        <begin position="239"/>
        <end position="259"/>
    </location>
</feature>
<sequence length="271" mass="30091">MISFRTLLYNGNTRLYLALASKAYARNIQYRGSHLLHNFASAVFGYLYACIWIGLGRDHSLGEYGMIGMMQYITFTQASLWVSSFTTNGLGIPQSVRTGQISLDLMRPVHLFAHLAAKEAGQIAYQFLYKSIPVYLIMLLALGLMPAEGGRTLPLALLALTGSAYLSICIGYLIGISALWTTESSWLHWGNQAIMNLLAGFFIPLQWLPLWLQQIAWASPYPFMLYAPTQLYLGKGDPALLLGTLAWCTVLTLVCLLATHVMRRKVEVQGG</sequence>
<dbReference type="Proteomes" id="UP000606653">
    <property type="component" value="Unassembled WGS sequence"/>
</dbReference>
<dbReference type="PANTHER" id="PTHR36832">
    <property type="entry name" value="SLR1174 PROTEIN-RELATED"/>
    <property type="match status" value="1"/>
</dbReference>
<protein>
    <recommendedName>
        <fullName evidence="4">ABC-2 type transport system permease protein</fullName>
    </recommendedName>
</protein>
<dbReference type="InterPro" id="IPR010390">
    <property type="entry name" value="ABC-2_transporter-like"/>
</dbReference>
<dbReference type="Pfam" id="PF06182">
    <property type="entry name" value="ABC2_membrane_6"/>
    <property type="match status" value="1"/>
</dbReference>
<evidence type="ECO:0000313" key="3">
    <source>
        <dbReference type="Proteomes" id="UP000606653"/>
    </source>
</evidence>
<feature type="transmembrane region" description="Helical" evidence="1">
    <location>
        <begin position="127"/>
        <end position="147"/>
    </location>
</feature>
<comment type="caution">
    <text evidence="2">The sequence shown here is derived from an EMBL/GenBank/DDBJ whole genome shotgun (WGS) entry which is preliminary data.</text>
</comment>
<keyword evidence="3" id="KW-1185">Reference proteome</keyword>